<dbReference type="OrthoDB" id="1846526at2"/>
<name>A0A5M6IYV6_9PROT</name>
<dbReference type="Proteomes" id="UP000325255">
    <property type="component" value="Unassembled WGS sequence"/>
</dbReference>
<dbReference type="SUPFAM" id="SSF50475">
    <property type="entry name" value="FMN-binding split barrel"/>
    <property type="match status" value="1"/>
</dbReference>
<organism evidence="1 2">
    <name type="scientific">Rhodovastum atsumiense</name>
    <dbReference type="NCBI Taxonomy" id="504468"/>
    <lineage>
        <taxon>Bacteria</taxon>
        <taxon>Pseudomonadati</taxon>
        <taxon>Pseudomonadota</taxon>
        <taxon>Alphaproteobacteria</taxon>
        <taxon>Acetobacterales</taxon>
        <taxon>Acetobacteraceae</taxon>
        <taxon>Rhodovastum</taxon>
    </lineage>
</organism>
<dbReference type="Gene3D" id="2.30.110.10">
    <property type="entry name" value="Electron Transport, Fmn-binding Protein, Chain A"/>
    <property type="match status" value="1"/>
</dbReference>
<evidence type="ECO:0000313" key="1">
    <source>
        <dbReference type="EMBL" id="KAA5613526.1"/>
    </source>
</evidence>
<comment type="caution">
    <text evidence="1">The sequence shown here is derived from an EMBL/GenBank/DDBJ whole genome shotgun (WGS) entry which is preliminary data.</text>
</comment>
<protein>
    <recommendedName>
        <fullName evidence="3">Pyridoxamine 5'-phosphate oxidase family protein</fullName>
    </recommendedName>
</protein>
<reference evidence="1 2" key="1">
    <citation type="submission" date="2019-09" db="EMBL/GenBank/DDBJ databases">
        <title>Genome sequence of Rhodovastum atsumiense, a diverse member of the Acetobacteraceae family of non-sulfur purple photosynthetic bacteria.</title>
        <authorList>
            <person name="Meyer T."/>
            <person name="Kyndt J."/>
        </authorList>
    </citation>
    <scope>NUCLEOTIDE SEQUENCE [LARGE SCALE GENOMIC DNA]</scope>
    <source>
        <strain evidence="1 2">DSM 21279</strain>
    </source>
</reference>
<dbReference type="InterPro" id="IPR012349">
    <property type="entry name" value="Split_barrel_FMN-bd"/>
</dbReference>
<proteinExistence type="predicted"/>
<keyword evidence="2" id="KW-1185">Reference proteome</keyword>
<dbReference type="AlphaFoldDB" id="A0A5M6IYV6"/>
<gene>
    <name evidence="1" type="ORF">F1189_05570</name>
</gene>
<evidence type="ECO:0000313" key="2">
    <source>
        <dbReference type="Proteomes" id="UP000325255"/>
    </source>
</evidence>
<dbReference type="RefSeq" id="WP_150039637.1">
    <property type="nucleotide sequence ID" value="NZ_OW485601.1"/>
</dbReference>
<accession>A0A5M6IYV6</accession>
<sequence length="155" mass="17092">MTTPLPTDLHALIADPATVKVLVTTDAEATPHAAVTDFLALADDGSILCFEPLESSRSNRNLVRAIWFDRKVAIALAAPDGRRFELTGRPLRSLIAGPVFQCHYEAFTAAHPGADLAAVWVIAIDSVTDLDFDRARRQEEATHFFFRHLDRIAIQ</sequence>
<dbReference type="EMBL" id="VWPK01000006">
    <property type="protein sequence ID" value="KAA5613526.1"/>
    <property type="molecule type" value="Genomic_DNA"/>
</dbReference>
<evidence type="ECO:0008006" key="3">
    <source>
        <dbReference type="Google" id="ProtNLM"/>
    </source>
</evidence>